<dbReference type="Proteomes" id="UP001497522">
    <property type="component" value="Chromosome 11"/>
</dbReference>
<feature type="compositionally biased region" description="Polar residues" evidence="2">
    <location>
        <begin position="419"/>
        <end position="433"/>
    </location>
</feature>
<feature type="signal peptide" evidence="3">
    <location>
        <begin position="1"/>
        <end position="20"/>
    </location>
</feature>
<evidence type="ECO:0000313" key="5">
    <source>
        <dbReference type="EMBL" id="CAK9861123.1"/>
    </source>
</evidence>
<feature type="compositionally biased region" description="Polar residues" evidence="2">
    <location>
        <begin position="447"/>
        <end position="456"/>
    </location>
</feature>
<dbReference type="SUPFAM" id="SSF54928">
    <property type="entry name" value="RNA-binding domain, RBD"/>
    <property type="match status" value="1"/>
</dbReference>
<dbReference type="CDD" id="cd00590">
    <property type="entry name" value="RRM_SF"/>
    <property type="match status" value="1"/>
</dbReference>
<organism evidence="5 6">
    <name type="scientific">Sphagnum jensenii</name>
    <dbReference type="NCBI Taxonomy" id="128206"/>
    <lineage>
        <taxon>Eukaryota</taxon>
        <taxon>Viridiplantae</taxon>
        <taxon>Streptophyta</taxon>
        <taxon>Embryophyta</taxon>
        <taxon>Bryophyta</taxon>
        <taxon>Sphagnophytina</taxon>
        <taxon>Sphagnopsida</taxon>
        <taxon>Sphagnales</taxon>
        <taxon>Sphagnaceae</taxon>
        <taxon>Sphagnum</taxon>
    </lineage>
</organism>
<feature type="compositionally biased region" description="Basic and acidic residues" evidence="2">
    <location>
        <begin position="457"/>
        <end position="473"/>
    </location>
</feature>
<dbReference type="PANTHER" id="PTHR37200:SF1">
    <property type="entry name" value="RNA-BINDING (RRM_RBD_RNP MOTIFS) FAMILY PROTEIN"/>
    <property type="match status" value="1"/>
</dbReference>
<feature type="region of interest" description="Disordered" evidence="2">
    <location>
        <begin position="287"/>
        <end position="309"/>
    </location>
</feature>
<evidence type="ECO:0000259" key="4">
    <source>
        <dbReference type="PROSITE" id="PS50102"/>
    </source>
</evidence>
<keyword evidence="6" id="KW-1185">Reference proteome</keyword>
<dbReference type="InterPro" id="IPR035979">
    <property type="entry name" value="RBD_domain_sf"/>
</dbReference>
<reference evidence="5" key="1">
    <citation type="submission" date="2024-03" db="EMBL/GenBank/DDBJ databases">
        <authorList>
            <consortium name="ELIXIR-Norway"/>
            <consortium name="Elixir Norway"/>
        </authorList>
    </citation>
    <scope>NUCLEOTIDE SEQUENCE</scope>
</reference>
<dbReference type="InterPro" id="IPR000504">
    <property type="entry name" value="RRM_dom"/>
</dbReference>
<feature type="domain" description="RRM" evidence="4">
    <location>
        <begin position="158"/>
        <end position="246"/>
    </location>
</feature>
<protein>
    <recommendedName>
        <fullName evidence="4">RRM domain-containing protein</fullName>
    </recommendedName>
</protein>
<keyword evidence="1" id="KW-0694">RNA-binding</keyword>
<sequence length="493" mass="54451">MGMMLTATSITAMAVPILRAFASQGIVRQSAETGVVAVRGHRVQVSTLAVKKKKKESLDFSLDNDTGEDDEVIGDMEEWINNKPAGFGNKVYDTALEEKLLAEIEHDKKSQMAAAMGLKENNGKSNGKKSGWKSNKSRFFNFISHVRPMDEAAPPAGVEVWVGNLPRKKNVDRDLWAALRSVGGLLHVRPIVFAQNEKTQEPLCKGYAFLTFKTDGDALDFVAKYHGTNITFGRVEKKLACEVAGSDSPWSPTKLTTQTAVTAATGVPKLHVRDNEAAISLALPSTGTTQDSAHISDSRNEPLDASGVPVNSHFDTASFETFDDEEDEEQLRALEDKIWVDLEDEADDLLDMELEDESQKTESALEDIKVSDDPPMLQSTLHDQRVLSTELDNDRMTQHSLVDVDMVARHASEDHAKNESVSSEKNQSRQTMDMTEDDAGIYVTVTAAKTSKNISEGSHKEGEKGDDEGKRISELELRVRQMERELKEKDAKL</sequence>
<dbReference type="PANTHER" id="PTHR37200">
    <property type="entry name" value="RNA-BINDING (RRM/RBD/RNP MOTIFS) FAMILY PROTEIN"/>
    <property type="match status" value="1"/>
</dbReference>
<evidence type="ECO:0000313" key="6">
    <source>
        <dbReference type="Proteomes" id="UP001497522"/>
    </source>
</evidence>
<keyword evidence="3" id="KW-0732">Signal</keyword>
<accession>A0ABP1AEZ8</accession>
<dbReference type="InterPro" id="IPR012677">
    <property type="entry name" value="Nucleotide-bd_a/b_plait_sf"/>
</dbReference>
<dbReference type="PROSITE" id="PS50102">
    <property type="entry name" value="RRM"/>
    <property type="match status" value="1"/>
</dbReference>
<dbReference type="Gene3D" id="3.30.70.330">
    <property type="match status" value="1"/>
</dbReference>
<name>A0ABP1AEZ8_9BRYO</name>
<feature type="region of interest" description="Disordered" evidence="2">
    <location>
        <begin position="411"/>
        <end position="473"/>
    </location>
</feature>
<evidence type="ECO:0000256" key="1">
    <source>
        <dbReference type="PROSITE-ProRule" id="PRU00176"/>
    </source>
</evidence>
<proteinExistence type="predicted"/>
<gene>
    <name evidence="5" type="ORF">CSSPJE1EN2_LOCUS4118</name>
</gene>
<evidence type="ECO:0000256" key="3">
    <source>
        <dbReference type="SAM" id="SignalP"/>
    </source>
</evidence>
<dbReference type="EMBL" id="OZ023712">
    <property type="protein sequence ID" value="CAK9861123.1"/>
    <property type="molecule type" value="Genomic_DNA"/>
</dbReference>
<evidence type="ECO:0000256" key="2">
    <source>
        <dbReference type="SAM" id="MobiDB-lite"/>
    </source>
</evidence>
<feature type="chain" id="PRO_5045157415" description="RRM domain-containing protein" evidence="3">
    <location>
        <begin position="21"/>
        <end position="493"/>
    </location>
</feature>